<evidence type="ECO:0000256" key="5">
    <source>
        <dbReference type="ARBA" id="ARBA00022771"/>
    </source>
</evidence>
<evidence type="ECO:0000313" key="11">
    <source>
        <dbReference type="EMBL" id="RVW56258.1"/>
    </source>
</evidence>
<dbReference type="EMBL" id="FN595227">
    <property type="protein sequence ID" value="CCB45551.1"/>
    <property type="molecule type" value="Genomic_DNA"/>
</dbReference>
<keyword evidence="4" id="KW-0479">Metal-binding</keyword>
<accession>F6H0V4</accession>
<feature type="region of interest" description="Disordered" evidence="7">
    <location>
        <begin position="57"/>
        <end position="109"/>
    </location>
</feature>
<dbReference type="AlphaFoldDB" id="A0A438F8I2"/>
<evidence type="ECO:0000256" key="2">
    <source>
        <dbReference type="ARBA" id="ARBA00009374"/>
    </source>
</evidence>
<dbReference type="InterPro" id="IPR007650">
    <property type="entry name" value="Zf-FLZ_dom"/>
</dbReference>
<evidence type="ECO:0000256" key="7">
    <source>
        <dbReference type="SAM" id="MobiDB-lite"/>
    </source>
</evidence>
<reference evidence="10" key="2">
    <citation type="submission" date="2011-05" db="EMBL/GenBank/DDBJ databases">
        <title>High quality assembly and annotation of grapevine genome.</title>
        <authorList>
            <person name="Vitulo N."/>
            <person name="Olivier J."/>
            <person name="Forcato C."/>
            <person name="Albiero A."/>
            <person name="D'Angelo M."/>
            <person name="Zimbello R."/>
            <person name="Schiavon R."/>
            <person name="Rigobello C."/>
            <person name="Policriti A."/>
            <person name="Clepet C."/>
            <person name="Casagrande A."/>
            <person name="Choisne N."/>
            <person name="Vezzi A."/>
            <person name="Hugueney P."/>
            <person name="Horner D."/>
            <person name="Mica E."/>
            <person name="Cattonaro F."/>
            <person name="Del Fabbro C."/>
            <person name="Alaux M."/>
            <person name="Di Gaspero G."/>
            <person name="Scalabrin S."/>
            <person name="Pesole G."/>
            <person name="Delledonne M."/>
            <person name="Pezzotti M."/>
            <person name="Pe E.M."/>
            <person name="Caboche M."/>
            <person name="Adam-Blondon A.-F."/>
            <person name="Weissenbach J."/>
            <person name="Quetier F."/>
            <person name="Wincker P."/>
            <person name="Morgante M."/>
            <person name="Valle G."/>
        </authorList>
    </citation>
    <scope>NUCLEOTIDE SEQUENCE</scope>
</reference>
<evidence type="ECO:0000313" key="10">
    <source>
        <dbReference type="EMBL" id="CCB45551.1"/>
    </source>
</evidence>
<dbReference type="STRING" id="29760.F6H0V4"/>
<dbReference type="Pfam" id="PF04570">
    <property type="entry name" value="zf-FLZ"/>
    <property type="match status" value="1"/>
</dbReference>
<reference evidence="11 14" key="3">
    <citation type="journal article" date="2018" name="PLoS Genet.">
        <title>Population sequencing reveals clonal diversity and ancestral inbreeding in the grapevine cultivar Chardonnay.</title>
        <authorList>
            <person name="Roach M.J."/>
            <person name="Johnson D.L."/>
            <person name="Bohlmann J."/>
            <person name="van Vuuren H.J."/>
            <person name="Jones S.J."/>
            <person name="Pretorius I.S."/>
            <person name="Schmidt S.A."/>
            <person name="Borneman A.R."/>
        </authorList>
    </citation>
    <scope>NUCLEOTIDE SEQUENCE [LARGE SCALE GENOMIC DNA]</scope>
    <source>
        <strain evidence="14">cv. Chardonnay</strain>
        <strain evidence="11">I10V1</strain>
        <tissue evidence="11">Leaf</tissue>
    </source>
</reference>
<dbReference type="Proteomes" id="UP000009183">
    <property type="component" value="Chromosome 18"/>
</dbReference>
<keyword evidence="5" id="KW-0863">Zinc-finger</keyword>
<feature type="zinc finger region" description="FLZ-type" evidence="6">
    <location>
        <begin position="139"/>
        <end position="183"/>
    </location>
</feature>
<dbReference type="KEGG" id="vvi:100252409"/>
<dbReference type="GO" id="GO:0008270">
    <property type="term" value="F:zinc ion binding"/>
    <property type="evidence" value="ECO:0007669"/>
    <property type="project" value="UniProtKB-KW"/>
</dbReference>
<evidence type="ECO:0000256" key="6">
    <source>
        <dbReference type="PROSITE-ProRule" id="PRU01131"/>
    </source>
</evidence>
<evidence type="ECO:0000259" key="9">
    <source>
        <dbReference type="PROSITE" id="PS51795"/>
    </source>
</evidence>
<keyword evidence="8" id="KW-0732">Signal</keyword>
<dbReference type="GO" id="GO:0005737">
    <property type="term" value="C:cytoplasm"/>
    <property type="evidence" value="ECO:0007669"/>
    <property type="project" value="UniProtKB-SubCell"/>
</dbReference>
<dbReference type="eggNOG" id="ENOG502RZVC">
    <property type="taxonomic scope" value="Eukaryota"/>
</dbReference>
<evidence type="ECO:0000313" key="12">
    <source>
        <dbReference type="EMBL" id="RVW65354.1"/>
    </source>
</evidence>
<keyword evidence="5" id="KW-0862">Zinc</keyword>
<evidence type="ECO:0000256" key="8">
    <source>
        <dbReference type="SAM" id="SignalP"/>
    </source>
</evidence>
<dbReference type="Proteomes" id="UP000288805">
    <property type="component" value="Unassembled WGS sequence"/>
</dbReference>
<feature type="chain" id="PRO_5003337264" description="FLZ-type domain-containing protein" evidence="8">
    <location>
        <begin position="22"/>
        <end position="208"/>
    </location>
</feature>
<dbReference type="PROSITE" id="PS51795">
    <property type="entry name" value="ZF_FLZ"/>
    <property type="match status" value="1"/>
</dbReference>
<comment type="subcellular location">
    <subcellularLocation>
        <location evidence="1">Cytoplasm</location>
    </subcellularLocation>
</comment>
<dbReference type="HOGENOM" id="CLU_085535_1_0_1"/>
<evidence type="ECO:0000313" key="14">
    <source>
        <dbReference type="Proteomes" id="UP000288805"/>
    </source>
</evidence>
<dbReference type="PANTHER" id="PTHR33059">
    <property type="entry name" value="FCS-LIKE ZINC FINGER 5"/>
    <property type="match status" value="1"/>
</dbReference>
<sequence>MNGPDWLLAFWPCVYLPLSTPSPLLLSHSVLSLDFEVVKRRGVRGAAAEEKMLLGKRPRPPMKRTTSMTEFTLDPNSVQQPPSDSQNPFKDRPKSVGFGGDPYRQPSGVDGYGFDHRFLSAVSPRNPRRYSADFVDNSHFLRACCLCKRRLVSGRDIYMYRGDSAFCSLECRQQQMNQDERKEKCSLASKKEATASTAGSEGETVAAI</sequence>
<feature type="compositionally biased region" description="Polar residues" evidence="7">
    <location>
        <begin position="64"/>
        <end position="88"/>
    </location>
</feature>
<accession>A0A438F8I2</accession>
<keyword evidence="3" id="KW-0963">Cytoplasm</keyword>
<dbReference type="EMBL" id="QGNW01001090">
    <property type="protein sequence ID" value="RVW56258.1"/>
    <property type="molecule type" value="Genomic_DNA"/>
</dbReference>
<feature type="domain" description="FLZ-type" evidence="9">
    <location>
        <begin position="139"/>
        <end position="183"/>
    </location>
</feature>
<dbReference type="EMBL" id="QGNW01000688">
    <property type="protein sequence ID" value="RVW65354.1"/>
    <property type="molecule type" value="Genomic_DNA"/>
</dbReference>
<reference evidence="13" key="1">
    <citation type="journal article" date="2007" name="Nature">
        <title>The grapevine genome sequence suggests ancestral hexaploidization in major angiosperm phyla.</title>
        <authorList>
            <consortium name="The French-Italian Public Consortium for Grapevine Genome Characterization."/>
            <person name="Jaillon O."/>
            <person name="Aury J.-M."/>
            <person name="Noel B."/>
            <person name="Policriti A."/>
            <person name="Clepet C."/>
            <person name="Casagrande A."/>
            <person name="Choisne N."/>
            <person name="Aubourg S."/>
            <person name="Vitulo N."/>
            <person name="Jubin C."/>
            <person name="Vezzi A."/>
            <person name="Legeai F."/>
            <person name="Hugueney P."/>
            <person name="Dasilva C."/>
            <person name="Horner D."/>
            <person name="Mica E."/>
            <person name="Jublot D."/>
            <person name="Poulain J."/>
            <person name="Bruyere C."/>
            <person name="Billault A."/>
            <person name="Segurens B."/>
            <person name="Gouyvenoux M."/>
            <person name="Ugarte E."/>
            <person name="Cattonaro F."/>
            <person name="Anthouard V."/>
            <person name="Vico V."/>
            <person name="Del Fabbro C."/>
            <person name="Alaux M."/>
            <person name="Di Gaspero G."/>
            <person name="Dumas V."/>
            <person name="Felice N."/>
            <person name="Paillard S."/>
            <person name="Juman I."/>
            <person name="Moroldo M."/>
            <person name="Scalabrin S."/>
            <person name="Canaguier A."/>
            <person name="Le Clainche I."/>
            <person name="Malacrida G."/>
            <person name="Durand E."/>
            <person name="Pesole G."/>
            <person name="Laucou V."/>
            <person name="Chatelet P."/>
            <person name="Merdinoglu D."/>
            <person name="Delledonne M."/>
            <person name="Pezzotti M."/>
            <person name="Lecharny A."/>
            <person name="Scarpelli C."/>
            <person name="Artiguenave F."/>
            <person name="Pe M.E."/>
            <person name="Valle G."/>
            <person name="Morgante M."/>
            <person name="Caboche M."/>
            <person name="Adam-Blondon A.-F."/>
            <person name="Weissenbach J."/>
            <person name="Quetier F."/>
            <person name="Wincker P."/>
        </authorList>
    </citation>
    <scope>NUCLEOTIDE SEQUENCE [LARGE SCALE GENOMIC DNA]</scope>
    <source>
        <strain evidence="13">cv. Pinot noir / PN40024</strain>
    </source>
</reference>
<organism evidence="11 14">
    <name type="scientific">Vitis vinifera</name>
    <name type="common">Grape</name>
    <dbReference type="NCBI Taxonomy" id="29760"/>
    <lineage>
        <taxon>Eukaryota</taxon>
        <taxon>Viridiplantae</taxon>
        <taxon>Streptophyta</taxon>
        <taxon>Embryophyta</taxon>
        <taxon>Tracheophyta</taxon>
        <taxon>Spermatophyta</taxon>
        <taxon>Magnoliopsida</taxon>
        <taxon>eudicotyledons</taxon>
        <taxon>Gunneridae</taxon>
        <taxon>Pentapetalae</taxon>
        <taxon>rosids</taxon>
        <taxon>Vitales</taxon>
        <taxon>Vitaceae</taxon>
        <taxon>Viteae</taxon>
        <taxon>Vitis</taxon>
    </lineage>
</organism>
<evidence type="ECO:0000256" key="3">
    <source>
        <dbReference type="ARBA" id="ARBA00022490"/>
    </source>
</evidence>
<feature type="signal peptide" evidence="8">
    <location>
        <begin position="1"/>
        <end position="21"/>
    </location>
</feature>
<proteinExistence type="inferred from homology"/>
<keyword evidence="13" id="KW-1185">Reference proteome</keyword>
<evidence type="ECO:0000256" key="4">
    <source>
        <dbReference type="ARBA" id="ARBA00022723"/>
    </source>
</evidence>
<evidence type="ECO:0000313" key="13">
    <source>
        <dbReference type="Proteomes" id="UP000009183"/>
    </source>
</evidence>
<gene>
    <name evidence="10" type="ordered locus">VIT_18s0001g05020</name>
    <name evidence="12" type="ORF">CK203_022065</name>
    <name evidence="11" type="ORF">CK203_096973</name>
</gene>
<dbReference type="PANTHER" id="PTHR33059:SF4">
    <property type="entry name" value="FCS-LIKE ZINC FINGER 5"/>
    <property type="match status" value="1"/>
</dbReference>
<dbReference type="Gramene" id="Vitis18g00415.t01">
    <property type="protein sequence ID" value="Vitis18g00415.t01.CDS"/>
    <property type="gene ID" value="Vitis18g00415"/>
</dbReference>
<protein>
    <recommendedName>
        <fullName evidence="9">FLZ-type domain-containing protein</fullName>
    </recommendedName>
</protein>
<feature type="region of interest" description="Disordered" evidence="7">
    <location>
        <begin position="187"/>
        <end position="208"/>
    </location>
</feature>
<dbReference type="PaxDb" id="29760-VIT_18s0001g05020.t01"/>
<dbReference type="OrthoDB" id="1925036at2759"/>
<evidence type="ECO:0000256" key="1">
    <source>
        <dbReference type="ARBA" id="ARBA00004496"/>
    </source>
</evidence>
<comment type="similarity">
    <text evidence="2">Belongs to the FLZ family.</text>
</comment>
<name>A0A438F8I2_VITVI</name>